<name>A0ABP0TA57_9BRYO</name>
<evidence type="ECO:0000256" key="8">
    <source>
        <dbReference type="SAM" id="Phobius"/>
    </source>
</evidence>
<comment type="subcellular location">
    <subcellularLocation>
        <location evidence="1 7">Secreted</location>
        <location evidence="1 7">Extracellular space</location>
        <location evidence="1 7">Apoplast</location>
    </subcellularLocation>
</comment>
<keyword evidence="4 7" id="KW-0964">Secreted</keyword>
<keyword evidence="8" id="KW-0812">Transmembrane</keyword>
<evidence type="ECO:0000256" key="2">
    <source>
        <dbReference type="ARBA" id="ARBA00007456"/>
    </source>
</evidence>
<keyword evidence="8" id="KW-0472">Membrane</keyword>
<accession>A0ABP0TA57</accession>
<gene>
    <name evidence="10" type="ORF">CSSPTR1EN2_LOCUS853</name>
</gene>
<evidence type="ECO:0000259" key="9">
    <source>
        <dbReference type="SMART" id="SM00835"/>
    </source>
</evidence>
<dbReference type="InterPro" id="IPR011051">
    <property type="entry name" value="RmlC_Cupin_sf"/>
</dbReference>
<comment type="similarity">
    <text evidence="2 7">Belongs to the germin family.</text>
</comment>
<keyword evidence="6 7" id="KW-0464">Manganese</keyword>
<keyword evidence="5 7" id="KW-0479">Metal-binding</keyword>
<dbReference type="PRINTS" id="PR00325">
    <property type="entry name" value="GERMIN"/>
</dbReference>
<evidence type="ECO:0000313" key="10">
    <source>
        <dbReference type="EMBL" id="CAK9190364.1"/>
    </source>
</evidence>
<organism evidence="10 11">
    <name type="scientific">Sphagnum troendelagicum</name>
    <dbReference type="NCBI Taxonomy" id="128251"/>
    <lineage>
        <taxon>Eukaryota</taxon>
        <taxon>Viridiplantae</taxon>
        <taxon>Streptophyta</taxon>
        <taxon>Embryophyta</taxon>
        <taxon>Bryophyta</taxon>
        <taxon>Sphagnophytina</taxon>
        <taxon>Sphagnopsida</taxon>
        <taxon>Sphagnales</taxon>
        <taxon>Sphagnaceae</taxon>
        <taxon>Sphagnum</taxon>
    </lineage>
</organism>
<evidence type="ECO:0000256" key="3">
    <source>
        <dbReference type="ARBA" id="ARBA00022523"/>
    </source>
</evidence>
<sequence length="263" mass="27893">MATAAAAAAHGRSHNLTLVMALMICVQVLLVIMCCSSMCLVKADPDPLTDFAPNVTTFTFKDLNQNGVINVGPGGRRAALNITIFPALISQGITVVRFELLPCGTNPPHTHPRASELLFLVSGGPLLAGFVDTSGVAHLDIIHAGDVTIFPRALLHFETNLGTETAVFVSGLNSQNPGTLNAGFSEFQIPDIAIASALYTNIPTLDKIRANISEHEAGNLEALQKSPLAHCVPGQNISDFDNVLRTMGIGNRQHLLRSLLKSA</sequence>
<dbReference type="Proteomes" id="UP001497512">
    <property type="component" value="Chromosome 1"/>
</dbReference>
<evidence type="ECO:0000256" key="6">
    <source>
        <dbReference type="ARBA" id="ARBA00023211"/>
    </source>
</evidence>
<evidence type="ECO:0000256" key="7">
    <source>
        <dbReference type="RuleBase" id="RU366015"/>
    </source>
</evidence>
<dbReference type="EMBL" id="OZ019893">
    <property type="protein sequence ID" value="CAK9190364.1"/>
    <property type="molecule type" value="Genomic_DNA"/>
</dbReference>
<reference evidence="10 11" key="1">
    <citation type="submission" date="2024-02" db="EMBL/GenBank/DDBJ databases">
        <authorList>
            <consortium name="ELIXIR-Norway"/>
            <consortium name="Elixir Norway"/>
        </authorList>
    </citation>
    <scope>NUCLEOTIDE SEQUENCE [LARGE SCALE GENOMIC DNA]</scope>
</reference>
<keyword evidence="8" id="KW-1133">Transmembrane helix</keyword>
<dbReference type="InterPro" id="IPR006045">
    <property type="entry name" value="Cupin_1"/>
</dbReference>
<dbReference type="InterPro" id="IPR014710">
    <property type="entry name" value="RmlC-like_jellyroll"/>
</dbReference>
<keyword evidence="3 7" id="KW-0052">Apoplast</keyword>
<keyword evidence="11" id="KW-1185">Reference proteome</keyword>
<dbReference type="SUPFAM" id="SSF51182">
    <property type="entry name" value="RmlC-like cupins"/>
    <property type="match status" value="1"/>
</dbReference>
<evidence type="ECO:0000313" key="11">
    <source>
        <dbReference type="Proteomes" id="UP001497512"/>
    </source>
</evidence>
<protein>
    <recommendedName>
        <fullName evidence="7">Germin-like protein</fullName>
    </recommendedName>
</protein>
<evidence type="ECO:0000256" key="4">
    <source>
        <dbReference type="ARBA" id="ARBA00022525"/>
    </source>
</evidence>
<feature type="domain" description="Cupin type-1" evidence="9">
    <location>
        <begin position="61"/>
        <end position="206"/>
    </location>
</feature>
<dbReference type="Pfam" id="PF00190">
    <property type="entry name" value="Cupin_1"/>
    <property type="match status" value="1"/>
</dbReference>
<dbReference type="InterPro" id="IPR019780">
    <property type="entry name" value="Germin_Mn-BS"/>
</dbReference>
<dbReference type="CDD" id="cd02241">
    <property type="entry name" value="cupin_OxOx"/>
    <property type="match status" value="1"/>
</dbReference>
<dbReference type="PROSITE" id="PS00725">
    <property type="entry name" value="GERMIN"/>
    <property type="match status" value="1"/>
</dbReference>
<dbReference type="InterPro" id="IPR001929">
    <property type="entry name" value="Germin"/>
</dbReference>
<evidence type="ECO:0000256" key="5">
    <source>
        <dbReference type="ARBA" id="ARBA00022723"/>
    </source>
</evidence>
<feature type="transmembrane region" description="Helical" evidence="8">
    <location>
        <begin position="18"/>
        <end position="41"/>
    </location>
</feature>
<evidence type="ECO:0000256" key="1">
    <source>
        <dbReference type="ARBA" id="ARBA00004271"/>
    </source>
</evidence>
<dbReference type="Gene3D" id="2.60.120.10">
    <property type="entry name" value="Jelly Rolls"/>
    <property type="match status" value="1"/>
</dbReference>
<dbReference type="PANTHER" id="PTHR31238">
    <property type="entry name" value="GERMIN-LIKE PROTEIN SUBFAMILY 3 MEMBER 3"/>
    <property type="match status" value="1"/>
</dbReference>
<dbReference type="SMART" id="SM00835">
    <property type="entry name" value="Cupin_1"/>
    <property type="match status" value="1"/>
</dbReference>
<proteinExistence type="inferred from homology"/>